<gene>
    <name evidence="1" type="ORF">PGTUg99_005864</name>
</gene>
<sequence>MLQFLMIHYYRGADGGDKKAKAASILQAVSKGLAAGGLGLSSGVTGAVGSGLKGGA</sequence>
<name>A0A5B0NH65_PUCGR</name>
<dbReference type="Proteomes" id="UP000325313">
    <property type="component" value="Unassembled WGS sequence"/>
</dbReference>
<accession>A0A5B0NH65</accession>
<evidence type="ECO:0000313" key="2">
    <source>
        <dbReference type="Proteomes" id="UP000325313"/>
    </source>
</evidence>
<comment type="caution">
    <text evidence="1">The sequence shown here is derived from an EMBL/GenBank/DDBJ whole genome shotgun (WGS) entry which is preliminary data.</text>
</comment>
<organism evidence="1 2">
    <name type="scientific">Puccinia graminis f. sp. tritici</name>
    <dbReference type="NCBI Taxonomy" id="56615"/>
    <lineage>
        <taxon>Eukaryota</taxon>
        <taxon>Fungi</taxon>
        <taxon>Dikarya</taxon>
        <taxon>Basidiomycota</taxon>
        <taxon>Pucciniomycotina</taxon>
        <taxon>Pucciniomycetes</taxon>
        <taxon>Pucciniales</taxon>
        <taxon>Pucciniaceae</taxon>
        <taxon>Puccinia</taxon>
    </lineage>
</organism>
<dbReference type="EMBL" id="VDEP01000408">
    <property type="protein sequence ID" value="KAA1087944.1"/>
    <property type="molecule type" value="Genomic_DNA"/>
</dbReference>
<protein>
    <submittedName>
        <fullName evidence="1">Uncharacterized protein</fullName>
    </submittedName>
</protein>
<reference evidence="1 2" key="1">
    <citation type="submission" date="2019-05" db="EMBL/GenBank/DDBJ databases">
        <title>Emergence of the Ug99 lineage of the wheat stem rust pathogen through somatic hybridization.</title>
        <authorList>
            <person name="Li F."/>
            <person name="Upadhyaya N.M."/>
            <person name="Sperschneider J."/>
            <person name="Matny O."/>
            <person name="Nguyen-Phuc H."/>
            <person name="Mago R."/>
            <person name="Raley C."/>
            <person name="Miller M.E."/>
            <person name="Silverstein K.A.T."/>
            <person name="Henningsen E."/>
            <person name="Hirsch C.D."/>
            <person name="Visser B."/>
            <person name="Pretorius Z.A."/>
            <person name="Steffenson B.J."/>
            <person name="Schwessinger B."/>
            <person name="Dodds P.N."/>
            <person name="Figueroa M."/>
        </authorList>
    </citation>
    <scope>NUCLEOTIDE SEQUENCE [LARGE SCALE GENOMIC DNA]</scope>
    <source>
        <strain evidence="1 2">Ug99</strain>
    </source>
</reference>
<proteinExistence type="predicted"/>
<evidence type="ECO:0000313" key="1">
    <source>
        <dbReference type="EMBL" id="KAA1087944.1"/>
    </source>
</evidence>
<dbReference type="AlphaFoldDB" id="A0A5B0NH65"/>